<evidence type="ECO:0000313" key="10">
    <source>
        <dbReference type="Proteomes" id="UP000275846"/>
    </source>
</evidence>
<dbReference type="GO" id="GO:0035269">
    <property type="term" value="P:protein O-linked glycosylation via mannose"/>
    <property type="evidence" value="ECO:0007669"/>
    <property type="project" value="TreeGrafter"/>
</dbReference>
<dbReference type="EMBL" id="UYSU01032412">
    <property type="protein sequence ID" value="VDL89438.1"/>
    <property type="molecule type" value="Genomic_DNA"/>
</dbReference>
<dbReference type="STRING" id="70667.A0A183SFQ5"/>
<evidence type="ECO:0000256" key="8">
    <source>
        <dbReference type="SAM" id="MobiDB-lite"/>
    </source>
</evidence>
<keyword evidence="2" id="KW-0812">Transmembrane</keyword>
<evidence type="ECO:0000256" key="1">
    <source>
        <dbReference type="ARBA" id="ARBA00004323"/>
    </source>
</evidence>
<keyword evidence="6" id="KW-0472">Membrane</keyword>
<reference evidence="9 10" key="2">
    <citation type="submission" date="2018-11" db="EMBL/GenBank/DDBJ databases">
        <authorList>
            <consortium name="Pathogen Informatics"/>
        </authorList>
    </citation>
    <scope>NUCLEOTIDE SEQUENCE [LARGE SCALE GENOMIC DNA]</scope>
    <source>
        <strain evidence="9 10">NST_G2</strain>
    </source>
</reference>
<reference evidence="11" key="1">
    <citation type="submission" date="2016-06" db="UniProtKB">
        <authorList>
            <consortium name="WormBaseParasite"/>
        </authorList>
    </citation>
    <scope>IDENTIFICATION</scope>
</reference>
<dbReference type="AlphaFoldDB" id="A0A183SFQ5"/>
<evidence type="ECO:0000256" key="2">
    <source>
        <dbReference type="ARBA" id="ARBA00022692"/>
    </source>
</evidence>
<dbReference type="Proteomes" id="UP000275846">
    <property type="component" value="Unassembled WGS sequence"/>
</dbReference>
<keyword evidence="3" id="KW-0735">Signal-anchor</keyword>
<feature type="compositionally biased region" description="Basic and acidic residues" evidence="8">
    <location>
        <begin position="294"/>
        <end position="308"/>
    </location>
</feature>
<evidence type="ECO:0000256" key="5">
    <source>
        <dbReference type="ARBA" id="ARBA00023034"/>
    </source>
</evidence>
<evidence type="ECO:0000256" key="7">
    <source>
        <dbReference type="ARBA" id="ARBA00023180"/>
    </source>
</evidence>
<name>A0A183SFQ5_SCHSO</name>
<dbReference type="InterPro" id="IPR002495">
    <property type="entry name" value="Glyco_trans_8"/>
</dbReference>
<dbReference type="GO" id="GO:0015020">
    <property type="term" value="F:glucuronosyltransferase activity"/>
    <property type="evidence" value="ECO:0007669"/>
    <property type="project" value="TreeGrafter"/>
</dbReference>
<evidence type="ECO:0000256" key="4">
    <source>
        <dbReference type="ARBA" id="ARBA00022989"/>
    </source>
</evidence>
<dbReference type="PANTHER" id="PTHR12270">
    <property type="entry name" value="GLYCOSYLTRANSFERASE-RELATED"/>
    <property type="match status" value="1"/>
</dbReference>
<organism evidence="11">
    <name type="scientific">Schistocephalus solidus</name>
    <name type="common">Tapeworm</name>
    <dbReference type="NCBI Taxonomy" id="70667"/>
    <lineage>
        <taxon>Eukaryota</taxon>
        <taxon>Metazoa</taxon>
        <taxon>Spiralia</taxon>
        <taxon>Lophotrochozoa</taxon>
        <taxon>Platyhelminthes</taxon>
        <taxon>Cestoda</taxon>
        <taxon>Eucestoda</taxon>
        <taxon>Diphyllobothriidea</taxon>
        <taxon>Diphyllobothriidae</taxon>
        <taxon>Schistocephalus</taxon>
    </lineage>
</organism>
<sequence length="459" mass="53311">MSGVSSEGIARHIIFLDLDLVMTCNLKDLWKYFDEFSDDEVIGLIENQSDWYLQTRSPARWPAIGRGFNTGVALMDVHKMRRHAWGDHWRNVTKKTLRRLNYTSLADQVSKDFVSQRPEDSQRLHEIAFVFLSKDIVNAALFHDNRRVKRLPCKWNVQLTDSVDYASCLRENELDDKFKDAFYEKACILHWNKPIKPSDKVFSGHDAELQMLQDPNVLGARVNSLHRLEEVVVHWDGPISLALYVTDKEVLLLMEYLQSIPTLSNRQDLFVHLIFKEGDDDLEDERQNGRNNKMKVDKSSLTKLSPGKDSRPVAYVIPAFETFFTQIHFPANKSELLNQINAGVVKPFRIDVWPTGHQATNYTHWYNSSIPYEVSRKVKWEADFEPYVVVKRSAAKFDTRFLGFGWNKVAYAMLLDTLGYRFVVLPEVFVIHLPHSPSMEVSRFRNSPFFRYVKNSSPT</sequence>
<gene>
    <name evidence="9" type="ORF">SSLN_LOCUS3053</name>
</gene>
<evidence type="ECO:0000256" key="6">
    <source>
        <dbReference type="ARBA" id="ARBA00023136"/>
    </source>
</evidence>
<dbReference type="InterPro" id="IPR029044">
    <property type="entry name" value="Nucleotide-diphossugar_trans"/>
</dbReference>
<dbReference type="Pfam" id="PF13896">
    <property type="entry name" value="Glyco_transf_49"/>
    <property type="match status" value="2"/>
</dbReference>
<evidence type="ECO:0000313" key="9">
    <source>
        <dbReference type="EMBL" id="VDL89438.1"/>
    </source>
</evidence>
<dbReference type="Gene3D" id="3.90.550.10">
    <property type="entry name" value="Spore Coat Polysaccharide Biosynthesis Protein SpsA, Chain A"/>
    <property type="match status" value="1"/>
</dbReference>
<comment type="subcellular location">
    <subcellularLocation>
        <location evidence="1">Golgi apparatus membrane</location>
        <topology evidence="1">Single-pass type II membrane protein</topology>
    </subcellularLocation>
</comment>
<dbReference type="SUPFAM" id="SSF53448">
    <property type="entry name" value="Nucleotide-diphospho-sugar transferases"/>
    <property type="match status" value="1"/>
</dbReference>
<keyword evidence="10" id="KW-1185">Reference proteome</keyword>
<evidence type="ECO:0000313" key="11">
    <source>
        <dbReference type="WBParaSite" id="SSLN_0000315301-mRNA-1"/>
    </source>
</evidence>
<dbReference type="GO" id="GO:0000139">
    <property type="term" value="C:Golgi membrane"/>
    <property type="evidence" value="ECO:0007669"/>
    <property type="project" value="UniProtKB-SubCell"/>
</dbReference>
<feature type="region of interest" description="Disordered" evidence="8">
    <location>
        <begin position="282"/>
        <end position="308"/>
    </location>
</feature>
<dbReference type="OrthoDB" id="411524at2759"/>
<dbReference type="GO" id="GO:0042285">
    <property type="term" value="F:xylosyltransferase activity"/>
    <property type="evidence" value="ECO:0007669"/>
    <property type="project" value="TreeGrafter"/>
</dbReference>
<keyword evidence="4" id="KW-1133">Transmembrane helix</keyword>
<protein>
    <submittedName>
        <fullName evidence="11">Glycosyltransferase-like protein LARGE1</fullName>
    </submittedName>
</protein>
<dbReference type="Pfam" id="PF01501">
    <property type="entry name" value="Glyco_transf_8"/>
    <property type="match status" value="1"/>
</dbReference>
<dbReference type="InterPro" id="IPR051292">
    <property type="entry name" value="Xyl/GlcA_transferase"/>
</dbReference>
<proteinExistence type="predicted"/>
<dbReference type="PANTHER" id="PTHR12270:SF25">
    <property type="entry name" value="GLYCOSYLTRANSFERASE-LIKE PROTEIN LARGE"/>
    <property type="match status" value="1"/>
</dbReference>
<accession>A0A183SFQ5</accession>
<evidence type="ECO:0000256" key="3">
    <source>
        <dbReference type="ARBA" id="ARBA00022968"/>
    </source>
</evidence>
<keyword evidence="5" id="KW-0333">Golgi apparatus</keyword>
<dbReference type="WBParaSite" id="SSLN_0000315301-mRNA-1">
    <property type="protein sequence ID" value="SSLN_0000315301-mRNA-1"/>
    <property type="gene ID" value="SSLN_0000315301"/>
</dbReference>
<keyword evidence="7" id="KW-0325">Glycoprotein</keyword>